<proteinExistence type="predicted"/>
<dbReference type="GO" id="GO:0008168">
    <property type="term" value="F:methyltransferase activity"/>
    <property type="evidence" value="ECO:0007669"/>
    <property type="project" value="UniProtKB-KW"/>
</dbReference>
<comment type="caution">
    <text evidence="1">The sequence shown here is derived from an EMBL/GenBank/DDBJ whole genome shotgun (WGS) entry which is preliminary data.</text>
</comment>
<sequence>MLERVQSIISAIQFNLKVQSLPDRVYLREVMLPAMAAADAADVLLVGTRRYTRRYPNQFHLSRTQVWTMDVEPSVARFGNGQWHRTGDICRVNQVFENQRFDLIHLNGVLGFGVNDSEQIQDMVDACHEALRPNGYVMIGWDADRTEDPTHDLKIASRFVHADYRELPARHRVTGMDGYDHVFDWFRRLD</sequence>
<dbReference type="Gene3D" id="3.40.50.150">
    <property type="entry name" value="Vaccinia Virus protein VP39"/>
    <property type="match status" value="1"/>
</dbReference>
<keyword evidence="1" id="KW-0808">Transferase</keyword>
<dbReference type="GO" id="GO:0032259">
    <property type="term" value="P:methylation"/>
    <property type="evidence" value="ECO:0007669"/>
    <property type="project" value="UniProtKB-KW"/>
</dbReference>
<protein>
    <submittedName>
        <fullName evidence="1">Class I SAM-dependent methyltransferase</fullName>
    </submittedName>
</protein>
<gene>
    <name evidence="1" type="ORF">LOC71_15770</name>
</gene>
<dbReference type="CDD" id="cd02440">
    <property type="entry name" value="AdoMet_MTases"/>
    <property type="match status" value="1"/>
</dbReference>
<accession>A0ABS8NJJ9</accession>
<dbReference type="Proteomes" id="UP001430306">
    <property type="component" value="Unassembled WGS sequence"/>
</dbReference>
<organism evidence="1 2">
    <name type="scientific">Rhodopirellula halodulae</name>
    <dbReference type="NCBI Taxonomy" id="2894198"/>
    <lineage>
        <taxon>Bacteria</taxon>
        <taxon>Pseudomonadati</taxon>
        <taxon>Planctomycetota</taxon>
        <taxon>Planctomycetia</taxon>
        <taxon>Pirellulales</taxon>
        <taxon>Pirellulaceae</taxon>
        <taxon>Rhodopirellula</taxon>
    </lineage>
</organism>
<keyword evidence="2" id="KW-1185">Reference proteome</keyword>
<reference evidence="1" key="1">
    <citation type="submission" date="2021-11" db="EMBL/GenBank/DDBJ databases">
        <title>Genome sequence.</title>
        <authorList>
            <person name="Sun Q."/>
        </authorList>
    </citation>
    <scope>NUCLEOTIDE SEQUENCE</scope>
    <source>
        <strain evidence="1">JC740</strain>
    </source>
</reference>
<name>A0ABS8NJJ9_9BACT</name>
<dbReference type="SUPFAM" id="SSF53335">
    <property type="entry name" value="S-adenosyl-L-methionine-dependent methyltransferases"/>
    <property type="match status" value="1"/>
</dbReference>
<evidence type="ECO:0000313" key="1">
    <source>
        <dbReference type="EMBL" id="MCC9643744.1"/>
    </source>
</evidence>
<dbReference type="InterPro" id="IPR029063">
    <property type="entry name" value="SAM-dependent_MTases_sf"/>
</dbReference>
<dbReference type="EMBL" id="JAJKFW010000025">
    <property type="protein sequence ID" value="MCC9643744.1"/>
    <property type="molecule type" value="Genomic_DNA"/>
</dbReference>
<keyword evidence="1" id="KW-0489">Methyltransferase</keyword>
<dbReference type="RefSeq" id="WP_230274690.1">
    <property type="nucleotide sequence ID" value="NZ_JAJKFW010000025.1"/>
</dbReference>
<evidence type="ECO:0000313" key="2">
    <source>
        <dbReference type="Proteomes" id="UP001430306"/>
    </source>
</evidence>